<gene>
    <name evidence="2" type="ORF">UU93_C0006G0041</name>
</gene>
<dbReference type="GO" id="GO:0003755">
    <property type="term" value="F:peptidyl-prolyl cis-trans isomerase activity"/>
    <property type="evidence" value="ECO:0007669"/>
    <property type="project" value="UniProtKB-EC"/>
</dbReference>
<dbReference type="PANTHER" id="PTHR30560:SF3">
    <property type="entry name" value="TRIGGER FACTOR-LIKE PROTEIN TIG, CHLOROPLASTIC"/>
    <property type="match status" value="1"/>
</dbReference>
<accession>A0A0G0Y764</accession>
<dbReference type="AlphaFoldDB" id="A0A0G0Y764"/>
<dbReference type="GO" id="GO:0044183">
    <property type="term" value="F:protein folding chaperone"/>
    <property type="evidence" value="ECO:0007669"/>
    <property type="project" value="TreeGrafter"/>
</dbReference>
<dbReference type="GO" id="GO:0051083">
    <property type="term" value="P:'de novo' cotranslational protein folding"/>
    <property type="evidence" value="ECO:0007669"/>
    <property type="project" value="TreeGrafter"/>
</dbReference>
<dbReference type="GO" id="GO:0043022">
    <property type="term" value="F:ribosome binding"/>
    <property type="evidence" value="ECO:0007669"/>
    <property type="project" value="TreeGrafter"/>
</dbReference>
<dbReference type="InterPro" id="IPR036611">
    <property type="entry name" value="Trigger_fac_ribosome-bd_sf"/>
</dbReference>
<dbReference type="GO" id="GO:0043335">
    <property type="term" value="P:protein unfolding"/>
    <property type="evidence" value="ECO:0007669"/>
    <property type="project" value="TreeGrafter"/>
</dbReference>
<dbReference type="STRING" id="1618356.UU93_C0006G0041"/>
<sequence length="228" mass="25353">MTKSSPLPSSVNRLPNGSVEITFTIPWISIQKGYEYEVKKAVAEAELPGFRKGKAPKSEVEAKLDKSKLYSHTLEHLVPTEYSKAVEEQHLKPVLYPSITVKEGQEGKDWIFVATTCEAPEVVLPDELKGEIDWLVKNSKVTLPQLIVEAEADHRIAALAENLSKLGLTVDKYLQTKKITAENLRADTLKTAQVELSIEFVLQKVQVVKSLPDRKSTLDFLTTLSGVV</sequence>
<dbReference type="InterPro" id="IPR008881">
    <property type="entry name" value="Trigger_fac_ribosome-bd_bac"/>
</dbReference>
<dbReference type="SUPFAM" id="SSF102735">
    <property type="entry name" value="Trigger factor ribosome-binding domain"/>
    <property type="match status" value="1"/>
</dbReference>
<proteinExistence type="predicted"/>
<evidence type="ECO:0000259" key="1">
    <source>
        <dbReference type="Pfam" id="PF05697"/>
    </source>
</evidence>
<dbReference type="SUPFAM" id="SSF109998">
    <property type="entry name" value="Triger factor/SurA peptide-binding domain-like"/>
    <property type="match status" value="1"/>
</dbReference>
<dbReference type="EMBL" id="LCCN01000006">
    <property type="protein sequence ID" value="KKS32562.1"/>
    <property type="molecule type" value="Genomic_DNA"/>
</dbReference>
<dbReference type="GO" id="GO:0005737">
    <property type="term" value="C:cytoplasm"/>
    <property type="evidence" value="ECO:0007669"/>
    <property type="project" value="UniProtKB-SubCell"/>
</dbReference>
<dbReference type="Proteomes" id="UP000034160">
    <property type="component" value="Unassembled WGS sequence"/>
</dbReference>
<reference evidence="2 3" key="1">
    <citation type="journal article" date="2015" name="Nature">
        <title>rRNA introns, odd ribosomes, and small enigmatic genomes across a large radiation of phyla.</title>
        <authorList>
            <person name="Brown C.T."/>
            <person name="Hug L.A."/>
            <person name="Thomas B.C."/>
            <person name="Sharon I."/>
            <person name="Castelle C.J."/>
            <person name="Singh A."/>
            <person name="Wilkins M.J."/>
            <person name="Williams K.H."/>
            <person name="Banfield J.F."/>
        </authorList>
    </citation>
    <scope>NUCLEOTIDE SEQUENCE [LARGE SCALE GENOMIC DNA]</scope>
</reference>
<dbReference type="Gene3D" id="3.30.70.1050">
    <property type="entry name" value="Trigger factor ribosome-binding domain"/>
    <property type="match status" value="1"/>
</dbReference>
<dbReference type="PANTHER" id="PTHR30560">
    <property type="entry name" value="TRIGGER FACTOR CHAPERONE AND PEPTIDYL-PROLYL CIS/TRANS ISOMERASE"/>
    <property type="match status" value="1"/>
</dbReference>
<organism evidence="2 3">
    <name type="scientific">Candidatus Amesbacteria bacterium GW2011_GWA2_42_12</name>
    <dbReference type="NCBI Taxonomy" id="1618356"/>
    <lineage>
        <taxon>Bacteria</taxon>
        <taxon>Candidatus Amesiibacteriota</taxon>
    </lineage>
</organism>
<dbReference type="InterPro" id="IPR005215">
    <property type="entry name" value="Trig_fac"/>
</dbReference>
<protein>
    <submittedName>
        <fullName evidence="2">Trigger factor</fullName>
    </submittedName>
</protein>
<evidence type="ECO:0000313" key="3">
    <source>
        <dbReference type="Proteomes" id="UP000034160"/>
    </source>
</evidence>
<feature type="domain" description="Trigger factor ribosome-binding bacterial" evidence="1">
    <location>
        <begin position="10"/>
        <end position="142"/>
    </location>
</feature>
<evidence type="ECO:0000313" key="2">
    <source>
        <dbReference type="EMBL" id="KKS32562.1"/>
    </source>
</evidence>
<dbReference type="Pfam" id="PF05697">
    <property type="entry name" value="Trigger_N"/>
    <property type="match status" value="1"/>
</dbReference>
<dbReference type="InterPro" id="IPR027304">
    <property type="entry name" value="Trigger_fact/SurA_dom_sf"/>
</dbReference>
<name>A0A0G0Y764_9BACT</name>
<dbReference type="PATRIC" id="fig|1618356.3.peg.399"/>
<comment type="caution">
    <text evidence="2">The sequence shown here is derived from an EMBL/GenBank/DDBJ whole genome shotgun (WGS) entry which is preliminary data.</text>
</comment>
<dbReference type="GO" id="GO:0015031">
    <property type="term" value="P:protein transport"/>
    <property type="evidence" value="ECO:0007669"/>
    <property type="project" value="InterPro"/>
</dbReference>